<protein>
    <recommendedName>
        <fullName evidence="1">Putative zinc-finger domain-containing protein</fullName>
    </recommendedName>
</protein>
<dbReference type="Gene3D" id="1.10.10.1320">
    <property type="entry name" value="Anti-sigma factor, zinc-finger domain"/>
    <property type="match status" value="1"/>
</dbReference>
<evidence type="ECO:0000259" key="1">
    <source>
        <dbReference type="Pfam" id="PF13490"/>
    </source>
</evidence>
<dbReference type="InterPro" id="IPR016024">
    <property type="entry name" value="ARM-type_fold"/>
</dbReference>
<dbReference type="Proteomes" id="UP000239735">
    <property type="component" value="Unassembled WGS sequence"/>
</dbReference>
<reference evidence="3" key="1">
    <citation type="submission" date="2018-02" db="EMBL/GenBank/DDBJ databases">
        <authorList>
            <person name="Hausmann B."/>
        </authorList>
    </citation>
    <scope>NUCLEOTIDE SEQUENCE [LARGE SCALE GENOMIC DNA]</scope>
    <source>
        <strain evidence="3">Peat soil MAG SbA5</strain>
    </source>
</reference>
<dbReference type="OrthoDB" id="113002at2"/>
<dbReference type="InterPro" id="IPR027383">
    <property type="entry name" value="Znf_put"/>
</dbReference>
<proteinExistence type="predicted"/>
<dbReference type="Pfam" id="PF13646">
    <property type="entry name" value="HEAT_2"/>
    <property type="match status" value="1"/>
</dbReference>
<dbReference type="Pfam" id="PF13490">
    <property type="entry name" value="zf-HC2"/>
    <property type="match status" value="1"/>
</dbReference>
<dbReference type="SUPFAM" id="SSF48371">
    <property type="entry name" value="ARM repeat"/>
    <property type="match status" value="1"/>
</dbReference>
<evidence type="ECO:0000313" key="3">
    <source>
        <dbReference type="Proteomes" id="UP000239735"/>
    </source>
</evidence>
<name>A0A2N9L7K0_9BACT</name>
<sequence length="327" mass="35206">MNCELAHERMVTAAYGELSDELTHELERHLAGCPSCQSEREQIIALRVLANAHPVVEPDPNLVARAHLHLDEALDAIPPKRWYERFGARILNNFATLQGAPVAALLLLVAGAGAGVLGGYQYAQGRAAHAATEAAASSSVKSQPAARQTALTNVTGVSAIVRQPNSEMVDVSYNQLVPRQIEGSLDDPAIRQLLMLATEDAASPGIRDDSVALLAAECRAGHSCQPTGIREALMVALRYDRSPKVRQKALEGLQPYVADDVRVRDAVLEAVLNDSDPAVRTAAIGLLEPVDADTSVRQVLYSVSNSDDNPQIRNVSRQVLSRVHEIQ</sequence>
<dbReference type="InterPro" id="IPR011989">
    <property type="entry name" value="ARM-like"/>
</dbReference>
<evidence type="ECO:0000313" key="2">
    <source>
        <dbReference type="EMBL" id="SPE19044.1"/>
    </source>
</evidence>
<feature type="domain" description="Putative zinc-finger" evidence="1">
    <location>
        <begin position="3"/>
        <end position="37"/>
    </location>
</feature>
<gene>
    <name evidence="2" type="ORF">SBA5_190021</name>
</gene>
<organism evidence="2 3">
    <name type="scientific">Candidatus Sulfuritelmatomonas gaucii</name>
    <dbReference type="NCBI Taxonomy" id="2043161"/>
    <lineage>
        <taxon>Bacteria</taxon>
        <taxon>Pseudomonadati</taxon>
        <taxon>Acidobacteriota</taxon>
        <taxon>Terriglobia</taxon>
        <taxon>Terriglobales</taxon>
        <taxon>Acidobacteriaceae</taxon>
        <taxon>Candidatus Sulfuritelmatomonas</taxon>
    </lineage>
</organism>
<dbReference type="Gene3D" id="1.25.10.10">
    <property type="entry name" value="Leucine-rich Repeat Variant"/>
    <property type="match status" value="1"/>
</dbReference>
<dbReference type="AlphaFoldDB" id="A0A2N9L7K0"/>
<dbReference type="InterPro" id="IPR041916">
    <property type="entry name" value="Anti_sigma_zinc_sf"/>
</dbReference>
<dbReference type="EMBL" id="OKRB01000074">
    <property type="protein sequence ID" value="SPE19044.1"/>
    <property type="molecule type" value="Genomic_DNA"/>
</dbReference>
<accession>A0A2N9L7K0</accession>